<accession>A0A562ETF2</accession>
<evidence type="ECO:0000256" key="3">
    <source>
        <dbReference type="ARBA" id="ARBA00022989"/>
    </source>
</evidence>
<feature type="transmembrane region" description="Helical" evidence="5">
    <location>
        <begin position="48"/>
        <end position="66"/>
    </location>
</feature>
<dbReference type="SUPFAM" id="SSF103473">
    <property type="entry name" value="MFS general substrate transporter"/>
    <property type="match status" value="1"/>
</dbReference>
<sequence length="532" mass="54016">MCETGGSVTIPTVSFLVPAFPSVRKAPVSDSTATTTAPPRMTRAQIRLLAVACSAVAVVIAAMASLNTALPDIAVDTGATQSQLTWIVDGYTLALAALLLPAGALGDRLGRRGVMIVGLIVFAAGSLLPLVADAPLWIIGARAVAGVGAALVMPSTLSLITAGFVEAHRARVIGIWAGVAGSGAVLGMILSGLVLEYASWRVIFGGSAAIAILLVALSFTIASSRSAQPLPFDFGGGILVILAVGLFVLGVMEGPHRGWADVVTLGSMIAGLAAAAGFVLVELRSKAPLLDVRLFRQRAFGVGAAGLSFQYLAGFGLFFLIVQYLQLVLGYSPLRASLALTPIFLVVMGLSLAVPALLTRVGIRILLSAGLALIGVALILMGLLDADSTYVEVAFALSIAGVGVGICTAPATHAIVTNTPEDQLGVASAVNDATREIGAAIGVAITGSVLAAAYGHGIDPVAPMIPEPARSAVQDSLAAAIQVAEQAGPQGEQLAELAQNAFLDGLQQASWAVAAILLVGAVISTFWAPRRS</sequence>
<feature type="transmembrane region" description="Helical" evidence="5">
    <location>
        <begin position="390"/>
        <end position="416"/>
    </location>
</feature>
<evidence type="ECO:0000256" key="2">
    <source>
        <dbReference type="ARBA" id="ARBA00022692"/>
    </source>
</evidence>
<feature type="transmembrane region" description="Helical" evidence="5">
    <location>
        <begin position="86"/>
        <end position="106"/>
    </location>
</feature>
<feature type="transmembrane region" description="Helical" evidence="5">
    <location>
        <begin position="509"/>
        <end position="528"/>
    </location>
</feature>
<proteinExistence type="predicted"/>
<dbReference type="InterPro" id="IPR036259">
    <property type="entry name" value="MFS_trans_sf"/>
</dbReference>
<dbReference type="CDD" id="cd17321">
    <property type="entry name" value="MFS_MMR_MDR_like"/>
    <property type="match status" value="1"/>
</dbReference>
<feature type="transmembrane region" description="Helical" evidence="5">
    <location>
        <begin position="365"/>
        <end position="384"/>
    </location>
</feature>
<evidence type="ECO:0000256" key="4">
    <source>
        <dbReference type="ARBA" id="ARBA00023136"/>
    </source>
</evidence>
<feature type="transmembrane region" description="Helical" evidence="5">
    <location>
        <begin position="337"/>
        <end position="358"/>
    </location>
</feature>
<dbReference type="PANTHER" id="PTHR42718:SF42">
    <property type="entry name" value="EXPORT PROTEIN"/>
    <property type="match status" value="1"/>
</dbReference>
<evidence type="ECO:0000256" key="1">
    <source>
        <dbReference type="ARBA" id="ARBA00004651"/>
    </source>
</evidence>
<feature type="transmembrane region" description="Helical" evidence="5">
    <location>
        <begin position="137"/>
        <end position="160"/>
    </location>
</feature>
<dbReference type="GO" id="GO:0005886">
    <property type="term" value="C:plasma membrane"/>
    <property type="evidence" value="ECO:0007669"/>
    <property type="project" value="UniProtKB-SubCell"/>
</dbReference>
<feature type="transmembrane region" description="Helical" evidence="5">
    <location>
        <begin position="234"/>
        <end position="252"/>
    </location>
</feature>
<reference evidence="7 8" key="1">
    <citation type="submission" date="2019-07" db="EMBL/GenBank/DDBJ databases">
        <title>Genome sequencing of lignin-degrading bacterial isolates.</title>
        <authorList>
            <person name="Gladden J."/>
        </authorList>
    </citation>
    <scope>NUCLEOTIDE SEQUENCE [LARGE SCALE GENOMIC DNA]</scope>
    <source>
        <strain evidence="7 8">J45</strain>
    </source>
</reference>
<keyword evidence="4 5" id="KW-0472">Membrane</keyword>
<dbReference type="PRINTS" id="PR01036">
    <property type="entry name" value="TCRTETB"/>
</dbReference>
<dbReference type="PANTHER" id="PTHR42718">
    <property type="entry name" value="MAJOR FACILITATOR SUPERFAMILY MULTIDRUG TRANSPORTER MFSC"/>
    <property type="match status" value="1"/>
</dbReference>
<dbReference type="EMBL" id="VLJT01000001">
    <property type="protein sequence ID" value="TWH25247.1"/>
    <property type="molecule type" value="Genomic_DNA"/>
</dbReference>
<dbReference type="InterPro" id="IPR020846">
    <property type="entry name" value="MFS_dom"/>
</dbReference>
<feature type="transmembrane region" description="Helical" evidence="5">
    <location>
        <begin position="113"/>
        <end position="131"/>
    </location>
</feature>
<comment type="subcellular location">
    <subcellularLocation>
        <location evidence="1">Cell membrane</location>
        <topology evidence="1">Multi-pass membrane protein</topology>
    </subcellularLocation>
</comment>
<dbReference type="PROSITE" id="PS50850">
    <property type="entry name" value="MFS"/>
    <property type="match status" value="1"/>
</dbReference>
<dbReference type="AlphaFoldDB" id="A0A562ETF2"/>
<gene>
    <name evidence="7" type="ORF">L618_000100007030</name>
</gene>
<evidence type="ECO:0000313" key="8">
    <source>
        <dbReference type="Proteomes" id="UP000317573"/>
    </source>
</evidence>
<dbReference type="GO" id="GO:0022857">
    <property type="term" value="F:transmembrane transporter activity"/>
    <property type="evidence" value="ECO:0007669"/>
    <property type="project" value="InterPro"/>
</dbReference>
<dbReference type="Pfam" id="PF07690">
    <property type="entry name" value="MFS_1"/>
    <property type="match status" value="1"/>
</dbReference>
<dbReference type="Proteomes" id="UP000317573">
    <property type="component" value="Unassembled WGS sequence"/>
</dbReference>
<feature type="transmembrane region" description="Helical" evidence="5">
    <location>
        <begin position="172"/>
        <end position="194"/>
    </location>
</feature>
<feature type="domain" description="Major facilitator superfamily (MFS) profile" evidence="6">
    <location>
        <begin position="48"/>
        <end position="532"/>
    </location>
</feature>
<evidence type="ECO:0000259" key="6">
    <source>
        <dbReference type="PROSITE" id="PS50850"/>
    </source>
</evidence>
<keyword evidence="3 5" id="KW-1133">Transmembrane helix</keyword>
<keyword evidence="2 5" id="KW-0812">Transmembrane</keyword>
<protein>
    <submittedName>
        <fullName evidence="7">EmrB/QacA subfamily drug resistance transporter</fullName>
    </submittedName>
</protein>
<dbReference type="Gene3D" id="1.20.1250.20">
    <property type="entry name" value="MFS general substrate transporter like domains"/>
    <property type="match status" value="1"/>
</dbReference>
<organism evidence="7 8">
    <name type="scientific">Rhodococcus rhodochrous J45</name>
    <dbReference type="NCBI Taxonomy" id="935266"/>
    <lineage>
        <taxon>Bacteria</taxon>
        <taxon>Bacillati</taxon>
        <taxon>Actinomycetota</taxon>
        <taxon>Actinomycetes</taxon>
        <taxon>Mycobacteriales</taxon>
        <taxon>Nocardiaceae</taxon>
        <taxon>Rhodococcus</taxon>
    </lineage>
</organism>
<evidence type="ECO:0000256" key="5">
    <source>
        <dbReference type="SAM" id="Phobius"/>
    </source>
</evidence>
<dbReference type="InterPro" id="IPR011701">
    <property type="entry name" value="MFS"/>
</dbReference>
<dbReference type="Gene3D" id="1.20.1720.10">
    <property type="entry name" value="Multidrug resistance protein D"/>
    <property type="match status" value="1"/>
</dbReference>
<feature type="transmembrane region" description="Helical" evidence="5">
    <location>
        <begin position="258"/>
        <end position="281"/>
    </location>
</feature>
<feature type="transmembrane region" description="Helical" evidence="5">
    <location>
        <begin position="200"/>
        <end position="222"/>
    </location>
</feature>
<evidence type="ECO:0000313" key="7">
    <source>
        <dbReference type="EMBL" id="TWH25247.1"/>
    </source>
</evidence>
<name>A0A562ETF2_RHORH</name>
<feature type="transmembrane region" description="Helical" evidence="5">
    <location>
        <begin position="437"/>
        <end position="456"/>
    </location>
</feature>
<comment type="caution">
    <text evidence="7">The sequence shown here is derived from an EMBL/GenBank/DDBJ whole genome shotgun (WGS) entry which is preliminary data.</text>
</comment>
<feature type="transmembrane region" description="Helical" evidence="5">
    <location>
        <begin position="302"/>
        <end position="325"/>
    </location>
</feature>